<dbReference type="AlphaFoldDB" id="A0A914XYD5"/>
<organism evidence="1 2">
    <name type="scientific">Panagrolaimus superbus</name>
    <dbReference type="NCBI Taxonomy" id="310955"/>
    <lineage>
        <taxon>Eukaryota</taxon>
        <taxon>Metazoa</taxon>
        <taxon>Ecdysozoa</taxon>
        <taxon>Nematoda</taxon>
        <taxon>Chromadorea</taxon>
        <taxon>Rhabditida</taxon>
        <taxon>Tylenchina</taxon>
        <taxon>Panagrolaimomorpha</taxon>
        <taxon>Panagrolaimoidea</taxon>
        <taxon>Panagrolaimidae</taxon>
        <taxon>Panagrolaimus</taxon>
    </lineage>
</organism>
<evidence type="ECO:0000313" key="2">
    <source>
        <dbReference type="WBParaSite" id="PSU_v2.g12965.t1"/>
    </source>
</evidence>
<reference evidence="2" key="1">
    <citation type="submission" date="2022-11" db="UniProtKB">
        <authorList>
            <consortium name="WormBaseParasite"/>
        </authorList>
    </citation>
    <scope>IDENTIFICATION</scope>
</reference>
<keyword evidence="1" id="KW-1185">Reference proteome</keyword>
<sequence>MYLIPETFEIEQIFTHIKKNKHTNFEFYFCNQLSDAYKNRLETIIDEIIEAENHEYKIPYFHCGEIAPQKQNKLYQLYHNL</sequence>
<dbReference type="Proteomes" id="UP000887577">
    <property type="component" value="Unplaced"/>
</dbReference>
<evidence type="ECO:0000313" key="1">
    <source>
        <dbReference type="Proteomes" id="UP000887577"/>
    </source>
</evidence>
<name>A0A914XYD5_9BILA</name>
<dbReference type="WBParaSite" id="PSU_v2.g12965.t1">
    <property type="protein sequence ID" value="PSU_v2.g12965.t1"/>
    <property type="gene ID" value="PSU_v2.g12965"/>
</dbReference>
<accession>A0A914XYD5</accession>
<protein>
    <submittedName>
        <fullName evidence="2">Uncharacterized protein</fullName>
    </submittedName>
</protein>
<proteinExistence type="predicted"/>